<dbReference type="PROSITE" id="PS51007">
    <property type="entry name" value="CYTC"/>
    <property type="match status" value="2"/>
</dbReference>
<evidence type="ECO:0000256" key="8">
    <source>
        <dbReference type="PIRSR" id="PIRSR000294-1"/>
    </source>
</evidence>
<keyword evidence="13" id="KW-1185">Reference proteome</keyword>
<evidence type="ECO:0000259" key="11">
    <source>
        <dbReference type="PROSITE" id="PS51007"/>
    </source>
</evidence>
<feature type="binding site" description="covalent" evidence="8">
    <location>
        <position position="80"/>
    </location>
    <ligand>
        <name>heme c</name>
        <dbReference type="ChEBI" id="CHEBI:61717"/>
        <label>1</label>
    </ligand>
</feature>
<evidence type="ECO:0000256" key="1">
    <source>
        <dbReference type="ARBA" id="ARBA00004418"/>
    </source>
</evidence>
<dbReference type="GO" id="GO:0020037">
    <property type="term" value="F:heme binding"/>
    <property type="evidence" value="ECO:0007669"/>
    <property type="project" value="InterPro"/>
</dbReference>
<dbReference type="SUPFAM" id="SSF46626">
    <property type="entry name" value="Cytochrome c"/>
    <property type="match status" value="2"/>
</dbReference>
<dbReference type="InterPro" id="IPR004852">
    <property type="entry name" value="Di-haem_cyt_c_peroxidsae"/>
</dbReference>
<dbReference type="InterPro" id="IPR036909">
    <property type="entry name" value="Cyt_c-like_dom_sf"/>
</dbReference>
<evidence type="ECO:0000313" key="12">
    <source>
        <dbReference type="EMBL" id="MBC5765947.1"/>
    </source>
</evidence>
<proteinExistence type="predicted"/>
<dbReference type="PANTHER" id="PTHR30600:SF10">
    <property type="entry name" value="BLL6722 PROTEIN"/>
    <property type="match status" value="1"/>
</dbReference>
<accession>A0A923MBD0</accession>
<evidence type="ECO:0000313" key="13">
    <source>
        <dbReference type="Proteomes" id="UP000596827"/>
    </source>
</evidence>
<dbReference type="GO" id="GO:0009055">
    <property type="term" value="F:electron transfer activity"/>
    <property type="evidence" value="ECO:0007669"/>
    <property type="project" value="InterPro"/>
</dbReference>
<comment type="cofactor">
    <cofactor evidence="8">
        <name>heme</name>
        <dbReference type="ChEBI" id="CHEBI:30413"/>
    </cofactor>
    <text evidence="8">Binds 2 heme groups.</text>
</comment>
<evidence type="ECO:0000256" key="6">
    <source>
        <dbReference type="ARBA" id="ARBA00023002"/>
    </source>
</evidence>
<feature type="domain" description="Cytochrome c" evidence="11">
    <location>
        <begin position="58"/>
        <end position="169"/>
    </location>
</feature>
<evidence type="ECO:0000256" key="9">
    <source>
        <dbReference type="PIRSR" id="PIRSR000294-2"/>
    </source>
</evidence>
<comment type="PTM">
    <text evidence="8">Binds 2 heme groups per subunit.</text>
</comment>
<keyword evidence="7 9" id="KW-0408">Iron</keyword>
<dbReference type="PANTHER" id="PTHR30600">
    <property type="entry name" value="CYTOCHROME C PEROXIDASE-RELATED"/>
    <property type="match status" value="1"/>
</dbReference>
<name>A0A923MBD0_9BURK</name>
<protein>
    <submittedName>
        <fullName evidence="12">Cytochrome-c peroxidase</fullName>
    </submittedName>
</protein>
<dbReference type="AlphaFoldDB" id="A0A923MBD0"/>
<dbReference type="GO" id="GO:0004130">
    <property type="term" value="F:cytochrome-c peroxidase activity"/>
    <property type="evidence" value="ECO:0007669"/>
    <property type="project" value="TreeGrafter"/>
</dbReference>
<comment type="caution">
    <text evidence="12">The sequence shown here is derived from an EMBL/GenBank/DDBJ whole genome shotgun (WGS) entry which is preliminary data.</text>
</comment>
<dbReference type="PIRSF" id="PIRSF000294">
    <property type="entry name" value="Cytochrome-c_peroxidase"/>
    <property type="match status" value="1"/>
</dbReference>
<evidence type="ECO:0000256" key="10">
    <source>
        <dbReference type="SAM" id="SignalP"/>
    </source>
</evidence>
<organism evidence="12 13">
    <name type="scientific">Ramlibacter albus</name>
    <dbReference type="NCBI Taxonomy" id="2079448"/>
    <lineage>
        <taxon>Bacteria</taxon>
        <taxon>Pseudomonadati</taxon>
        <taxon>Pseudomonadota</taxon>
        <taxon>Betaproteobacteria</taxon>
        <taxon>Burkholderiales</taxon>
        <taxon>Comamonadaceae</taxon>
        <taxon>Ramlibacter</taxon>
    </lineage>
</organism>
<feature type="binding site" description="covalent" evidence="8">
    <location>
        <position position="240"/>
    </location>
    <ligand>
        <name>heme c</name>
        <dbReference type="ChEBI" id="CHEBI:61717"/>
        <label>2</label>
    </ligand>
</feature>
<evidence type="ECO:0000256" key="7">
    <source>
        <dbReference type="ARBA" id="ARBA00023004"/>
    </source>
</evidence>
<keyword evidence="5" id="KW-0574">Periplasm</keyword>
<dbReference type="EMBL" id="JACORU010000005">
    <property type="protein sequence ID" value="MBC5765947.1"/>
    <property type="molecule type" value="Genomic_DNA"/>
</dbReference>
<dbReference type="Pfam" id="PF03150">
    <property type="entry name" value="CCP_MauG"/>
    <property type="match status" value="1"/>
</dbReference>
<feature type="binding site" description="covalent" evidence="8">
    <location>
        <position position="237"/>
    </location>
    <ligand>
        <name>heme c</name>
        <dbReference type="ChEBI" id="CHEBI:61717"/>
        <label>2</label>
    </ligand>
</feature>
<dbReference type="GO" id="GO:0042597">
    <property type="term" value="C:periplasmic space"/>
    <property type="evidence" value="ECO:0007669"/>
    <property type="project" value="UniProtKB-SubCell"/>
</dbReference>
<sequence>MKRACILALFLSLAAGLLYATGDGGWSPVERKDIASLALRSLGPLPPDPSNRFADNERAAEFGQRLFFDKRFSSNGQVACATCHMPDKSFQDGTPLAKGVGTTNRRTMAIVGTARSPWQFWDGRKDSQWAQALGPLESPVEHGGDRMQYARVIADHYRADYESLFGPMPDIGKREEATRVFVNMGKAIAAYERKLEPGASKFDAFADSLARGDADANKRLTSNEIAGLKLFLGKGQCLQCHSGPLLTNHEFHNTGVPAAPGLPLDTGRLGGVRDVLKDEFNCLSIHSDGKPEQCGEIRFLAENRHQERQFRVPSLRNVADRAPYMHAGQLASLRDVVRHYSRAPAAPAGHSELSRLDLSDREVDQLVAFLQTLSGPVAAEPKWLRAP</sequence>
<keyword evidence="6" id="KW-0560">Oxidoreductase</keyword>
<dbReference type="InterPro" id="IPR026259">
    <property type="entry name" value="MauG/Cytc_peroxidase"/>
</dbReference>
<dbReference type="RefSeq" id="WP_187082411.1">
    <property type="nucleotide sequence ID" value="NZ_JACORU010000005.1"/>
</dbReference>
<evidence type="ECO:0000256" key="2">
    <source>
        <dbReference type="ARBA" id="ARBA00022617"/>
    </source>
</evidence>
<feature type="binding site" description="axial binding residue" evidence="9">
    <location>
        <position position="241"/>
    </location>
    <ligand>
        <name>heme c</name>
        <dbReference type="ChEBI" id="CHEBI:61717"/>
        <label>2</label>
    </ligand>
    <ligandPart>
        <name>Fe</name>
        <dbReference type="ChEBI" id="CHEBI:18248"/>
    </ligandPart>
</feature>
<dbReference type="Gene3D" id="1.10.760.10">
    <property type="entry name" value="Cytochrome c-like domain"/>
    <property type="match status" value="2"/>
</dbReference>
<evidence type="ECO:0000256" key="4">
    <source>
        <dbReference type="ARBA" id="ARBA00022729"/>
    </source>
</evidence>
<reference evidence="12" key="1">
    <citation type="submission" date="2020-08" db="EMBL/GenBank/DDBJ databases">
        <title>Ramlibacter sp. GTP1 16S ribosomal RNA gene genome sequencing and assembly.</title>
        <authorList>
            <person name="Kang M."/>
        </authorList>
    </citation>
    <scope>NUCLEOTIDE SEQUENCE</scope>
    <source>
        <strain evidence="12">GTP1</strain>
    </source>
</reference>
<keyword evidence="3 9" id="KW-0479">Metal-binding</keyword>
<dbReference type="InterPro" id="IPR051395">
    <property type="entry name" value="Cytochrome_c_Peroxidase/MauG"/>
</dbReference>
<feature type="chain" id="PRO_5036998917" evidence="10">
    <location>
        <begin position="21"/>
        <end position="387"/>
    </location>
</feature>
<feature type="binding site" description="axial binding residue" evidence="9">
    <location>
        <position position="84"/>
    </location>
    <ligand>
        <name>heme c</name>
        <dbReference type="ChEBI" id="CHEBI:61717"/>
        <label>1</label>
    </ligand>
    <ligandPart>
        <name>Fe</name>
        <dbReference type="ChEBI" id="CHEBI:18248"/>
    </ligandPart>
</feature>
<evidence type="ECO:0000256" key="3">
    <source>
        <dbReference type="ARBA" id="ARBA00022723"/>
    </source>
</evidence>
<keyword evidence="4 10" id="KW-0732">Signal</keyword>
<gene>
    <name evidence="12" type="ORF">H8R02_15880</name>
</gene>
<feature type="binding site" description="covalent" evidence="8">
    <location>
        <position position="83"/>
    </location>
    <ligand>
        <name>heme c</name>
        <dbReference type="ChEBI" id="CHEBI:61717"/>
        <label>1</label>
    </ligand>
</feature>
<feature type="signal peptide" evidence="10">
    <location>
        <begin position="1"/>
        <end position="20"/>
    </location>
</feature>
<comment type="subcellular location">
    <subcellularLocation>
        <location evidence="1">Periplasm</location>
    </subcellularLocation>
</comment>
<dbReference type="Proteomes" id="UP000596827">
    <property type="component" value="Unassembled WGS sequence"/>
</dbReference>
<keyword evidence="2 8" id="KW-0349">Heme</keyword>
<feature type="domain" description="Cytochrome c" evidence="11">
    <location>
        <begin position="222"/>
        <end position="374"/>
    </location>
</feature>
<keyword evidence="12" id="KW-0575">Peroxidase</keyword>
<evidence type="ECO:0000256" key="5">
    <source>
        <dbReference type="ARBA" id="ARBA00022764"/>
    </source>
</evidence>
<dbReference type="InterPro" id="IPR009056">
    <property type="entry name" value="Cyt_c-like_dom"/>
</dbReference>
<dbReference type="GO" id="GO:0046872">
    <property type="term" value="F:metal ion binding"/>
    <property type="evidence" value="ECO:0007669"/>
    <property type="project" value="UniProtKB-KW"/>
</dbReference>